<protein>
    <submittedName>
        <fullName evidence="1">Uncharacterized protein</fullName>
    </submittedName>
</protein>
<gene>
    <name evidence="1" type="ORF">A3D56_03955</name>
</gene>
<name>A0A1G2MU74_9BACT</name>
<dbReference type="Proteomes" id="UP000177943">
    <property type="component" value="Unassembled WGS sequence"/>
</dbReference>
<dbReference type="EMBL" id="MHRP01000013">
    <property type="protein sequence ID" value="OHA27417.1"/>
    <property type="molecule type" value="Genomic_DNA"/>
</dbReference>
<reference evidence="1 2" key="1">
    <citation type="journal article" date="2016" name="Nat. Commun.">
        <title>Thousands of microbial genomes shed light on interconnected biogeochemical processes in an aquifer system.</title>
        <authorList>
            <person name="Anantharaman K."/>
            <person name="Brown C.T."/>
            <person name="Hug L.A."/>
            <person name="Sharon I."/>
            <person name="Castelle C.J."/>
            <person name="Probst A.J."/>
            <person name="Thomas B.C."/>
            <person name="Singh A."/>
            <person name="Wilkins M.J."/>
            <person name="Karaoz U."/>
            <person name="Brodie E.L."/>
            <person name="Williams K.H."/>
            <person name="Hubbard S.S."/>
            <person name="Banfield J.F."/>
        </authorList>
    </citation>
    <scope>NUCLEOTIDE SEQUENCE [LARGE SCALE GENOMIC DNA]</scope>
</reference>
<accession>A0A1G2MU74</accession>
<organism evidence="1 2">
    <name type="scientific">Candidatus Taylorbacteria bacterium RIFCSPHIGHO2_02_FULL_45_35</name>
    <dbReference type="NCBI Taxonomy" id="1802311"/>
    <lineage>
        <taxon>Bacteria</taxon>
        <taxon>Candidatus Tayloriibacteriota</taxon>
    </lineage>
</organism>
<dbReference type="AlphaFoldDB" id="A0A1G2MU74"/>
<evidence type="ECO:0000313" key="1">
    <source>
        <dbReference type="EMBL" id="OHA27417.1"/>
    </source>
</evidence>
<sequence length="60" mass="6793">MPSLYQNNKEEGFTDFSWIFMSSYLDMSQLALCNDDLLPVTELALGPDKQRLRALPAPLS</sequence>
<evidence type="ECO:0000313" key="2">
    <source>
        <dbReference type="Proteomes" id="UP000177943"/>
    </source>
</evidence>
<comment type="caution">
    <text evidence="1">The sequence shown here is derived from an EMBL/GenBank/DDBJ whole genome shotgun (WGS) entry which is preliminary data.</text>
</comment>
<proteinExistence type="predicted"/>